<dbReference type="EMBL" id="MHTB01000052">
    <property type="protein sequence ID" value="OHA54288.1"/>
    <property type="molecule type" value="Genomic_DNA"/>
</dbReference>
<evidence type="ECO:0000256" key="11">
    <source>
        <dbReference type="ARBA" id="ARBA00033077"/>
    </source>
</evidence>
<evidence type="ECO:0000256" key="10">
    <source>
        <dbReference type="ARBA" id="ARBA00030939"/>
    </source>
</evidence>
<keyword evidence="8" id="KW-0012">Acyltransferase</keyword>
<keyword evidence="6" id="KW-0479">Metal-binding</keyword>
<gene>
    <name evidence="12" type="ORF">A2226_00200</name>
</gene>
<evidence type="ECO:0000256" key="4">
    <source>
        <dbReference type="ARBA" id="ARBA00020837"/>
    </source>
</evidence>
<comment type="similarity">
    <text evidence="2">Belongs to the PduL family.</text>
</comment>
<accession>A0A1G2Q124</accession>
<comment type="caution">
    <text evidence="12">The sequence shown here is derived from an EMBL/GenBank/DDBJ whole genome shotgun (WGS) entry which is preliminary data.</text>
</comment>
<organism evidence="12 13">
    <name type="scientific">Candidatus Veblenbacteria bacterium RIFOXYA2_FULL_43_9</name>
    <dbReference type="NCBI Taxonomy" id="1802425"/>
    <lineage>
        <taxon>Bacteria</taxon>
        <taxon>Candidatus Vebleniibacteriota</taxon>
    </lineage>
</organism>
<comment type="cofactor">
    <cofactor evidence="1">
        <name>Zn(2+)</name>
        <dbReference type="ChEBI" id="CHEBI:29105"/>
    </cofactor>
</comment>
<dbReference type="InterPro" id="IPR008300">
    <property type="entry name" value="PTAC"/>
</dbReference>
<name>A0A1G2Q124_9BACT</name>
<proteinExistence type="inferred from homology"/>
<dbReference type="PANTHER" id="PTHR39453:SF1">
    <property type="entry name" value="PHOSPHATE PROPANOYLTRANSFERASE"/>
    <property type="match status" value="1"/>
</dbReference>
<evidence type="ECO:0000256" key="9">
    <source>
        <dbReference type="ARBA" id="ARBA00030044"/>
    </source>
</evidence>
<sequence length="193" mass="20793">MTHRSVPIEVSARHIHLSPEHLAALFGNNAALTVFKKISQPGQFAANEAVTILGSKGRLNLRVVGPARPETQVELSSTDAIFLGLKPALRVSGDLNNTSGCRLQGPAGKLELNHGVVVAQRHLHISPQEAHEFGLKHGDIISIKTESTRPVTFHNVYVRSRDGIDELSFMIDTDEANAAGLKGGEKAVIMDNL</sequence>
<reference evidence="12 13" key="1">
    <citation type="journal article" date="2016" name="Nat. Commun.">
        <title>Thousands of microbial genomes shed light on interconnected biogeochemical processes in an aquifer system.</title>
        <authorList>
            <person name="Anantharaman K."/>
            <person name="Brown C.T."/>
            <person name="Hug L.A."/>
            <person name="Sharon I."/>
            <person name="Castelle C.J."/>
            <person name="Probst A.J."/>
            <person name="Thomas B.C."/>
            <person name="Singh A."/>
            <person name="Wilkins M.J."/>
            <person name="Karaoz U."/>
            <person name="Brodie E.L."/>
            <person name="Williams K.H."/>
            <person name="Hubbard S.S."/>
            <person name="Banfield J.F."/>
        </authorList>
    </citation>
    <scope>NUCLEOTIDE SEQUENCE [LARGE SCALE GENOMIC DNA]</scope>
</reference>
<evidence type="ECO:0000256" key="8">
    <source>
        <dbReference type="ARBA" id="ARBA00023315"/>
    </source>
</evidence>
<evidence type="ECO:0000313" key="13">
    <source>
        <dbReference type="Proteomes" id="UP000178936"/>
    </source>
</evidence>
<dbReference type="Proteomes" id="UP000178936">
    <property type="component" value="Unassembled WGS sequence"/>
</dbReference>
<evidence type="ECO:0000256" key="3">
    <source>
        <dbReference type="ARBA" id="ARBA00012206"/>
    </source>
</evidence>
<dbReference type="NCBIfam" id="NF011652">
    <property type="entry name" value="PRK15070.1"/>
    <property type="match status" value="1"/>
</dbReference>
<dbReference type="AlphaFoldDB" id="A0A1G2Q124"/>
<dbReference type="PANTHER" id="PTHR39453">
    <property type="entry name" value="PHOSPHATE PROPANOYLTRANSFERASE"/>
    <property type="match status" value="1"/>
</dbReference>
<dbReference type="EC" id="2.3.1.222" evidence="3"/>
<evidence type="ECO:0000256" key="1">
    <source>
        <dbReference type="ARBA" id="ARBA00001947"/>
    </source>
</evidence>
<evidence type="ECO:0000256" key="7">
    <source>
        <dbReference type="ARBA" id="ARBA00022833"/>
    </source>
</evidence>
<protein>
    <recommendedName>
        <fullName evidence="4">Phosphate propanoyltransferase</fullName>
        <ecNumber evidence="3">2.3.1.222</ecNumber>
    </recommendedName>
    <alternativeName>
        <fullName evidence="10">Phosphate acyltransferase PduL</fullName>
    </alternativeName>
    <alternativeName>
        <fullName evidence="9">Phosphotransacylase PduL</fullName>
    </alternativeName>
    <alternativeName>
        <fullName evidence="11">Propanediol utilization protein PduL</fullName>
    </alternativeName>
</protein>
<evidence type="ECO:0000256" key="6">
    <source>
        <dbReference type="ARBA" id="ARBA00022723"/>
    </source>
</evidence>
<evidence type="ECO:0000256" key="5">
    <source>
        <dbReference type="ARBA" id="ARBA00022679"/>
    </source>
</evidence>
<keyword evidence="7" id="KW-0862">Zinc</keyword>
<evidence type="ECO:0000256" key="2">
    <source>
        <dbReference type="ARBA" id="ARBA00007342"/>
    </source>
</evidence>
<evidence type="ECO:0000313" key="12">
    <source>
        <dbReference type="EMBL" id="OHA54288.1"/>
    </source>
</evidence>
<dbReference type="GO" id="GO:0016747">
    <property type="term" value="F:acyltransferase activity, transferring groups other than amino-acyl groups"/>
    <property type="evidence" value="ECO:0007669"/>
    <property type="project" value="InterPro"/>
</dbReference>
<keyword evidence="5" id="KW-0808">Transferase</keyword>
<dbReference type="GO" id="GO:0046872">
    <property type="term" value="F:metal ion binding"/>
    <property type="evidence" value="ECO:0007669"/>
    <property type="project" value="UniProtKB-KW"/>
</dbReference>
<dbReference type="Pfam" id="PF06130">
    <property type="entry name" value="PTAC"/>
    <property type="match status" value="1"/>
</dbReference>